<evidence type="ECO:0000256" key="9">
    <source>
        <dbReference type="ARBA" id="ARBA00023186"/>
    </source>
</evidence>
<evidence type="ECO:0000256" key="4">
    <source>
        <dbReference type="ARBA" id="ARBA00014035"/>
    </source>
</evidence>
<dbReference type="InterPro" id="IPR029046">
    <property type="entry name" value="LolA/LolB/LppX"/>
</dbReference>
<keyword evidence="11" id="KW-0449">Lipoprotein</keyword>
<name>A0AAV2VVR7_9VIBR</name>
<protein>
    <recommendedName>
        <fullName evidence="4 10">Outer-membrane lipoprotein carrier protein</fullName>
    </recommendedName>
</protein>
<dbReference type="EMBL" id="CAOF01000154">
    <property type="protein sequence ID" value="CCO48794.1"/>
    <property type="molecule type" value="Genomic_DNA"/>
</dbReference>
<evidence type="ECO:0000313" key="11">
    <source>
        <dbReference type="EMBL" id="CCO48794.1"/>
    </source>
</evidence>
<evidence type="ECO:0000256" key="6">
    <source>
        <dbReference type="ARBA" id="ARBA00022729"/>
    </source>
</evidence>
<dbReference type="SUPFAM" id="SSF89392">
    <property type="entry name" value="Prokaryotic lipoproteins and lipoprotein localization factors"/>
    <property type="match status" value="1"/>
</dbReference>
<comment type="similarity">
    <text evidence="2 10">Belongs to the LolA family.</text>
</comment>
<comment type="caution">
    <text evidence="11">The sequence shown here is derived from an EMBL/GenBank/DDBJ whole genome shotgun (WGS) entry which is preliminary data.</text>
</comment>
<dbReference type="GO" id="GO:0042953">
    <property type="term" value="P:lipoprotein transport"/>
    <property type="evidence" value="ECO:0007669"/>
    <property type="project" value="InterPro"/>
</dbReference>
<evidence type="ECO:0000256" key="10">
    <source>
        <dbReference type="HAMAP-Rule" id="MF_00240"/>
    </source>
</evidence>
<evidence type="ECO:0000256" key="8">
    <source>
        <dbReference type="ARBA" id="ARBA00022927"/>
    </source>
</evidence>
<keyword evidence="7 10" id="KW-0574">Periplasm</keyword>
<dbReference type="Gene3D" id="2.50.20.10">
    <property type="entry name" value="Lipoprotein localisation LolA/LolB/LppX"/>
    <property type="match status" value="1"/>
</dbReference>
<dbReference type="GO" id="GO:0030288">
    <property type="term" value="C:outer membrane-bounded periplasmic space"/>
    <property type="evidence" value="ECO:0007669"/>
    <property type="project" value="TreeGrafter"/>
</dbReference>
<dbReference type="RefSeq" id="WP_022613154.1">
    <property type="nucleotide sequence ID" value="NZ_LK391965.1"/>
</dbReference>
<dbReference type="CDD" id="cd16325">
    <property type="entry name" value="LolA"/>
    <property type="match status" value="1"/>
</dbReference>
<dbReference type="PANTHER" id="PTHR35869:SF1">
    <property type="entry name" value="OUTER-MEMBRANE LIPOPROTEIN CARRIER PROTEIN"/>
    <property type="match status" value="1"/>
</dbReference>
<evidence type="ECO:0000256" key="2">
    <source>
        <dbReference type="ARBA" id="ARBA00007615"/>
    </source>
</evidence>
<comment type="subunit">
    <text evidence="3 10">Monomer.</text>
</comment>
<keyword evidence="9 10" id="KW-0143">Chaperone</keyword>
<keyword evidence="5 10" id="KW-0813">Transport</keyword>
<proteinExistence type="inferred from homology"/>
<comment type="function">
    <text evidence="10">Participates in the translocation of lipoproteins from the inner membrane to the outer membrane. Only forms a complex with a lipoprotein if the residue after the N-terminal Cys is not an aspartate (The Asp acts as a targeting signal to indicate that the lipoprotein should stay in the inner membrane).</text>
</comment>
<dbReference type="InterPro" id="IPR018323">
    <property type="entry name" value="OM_lipoprot_carrier_LolA_Pbac"/>
</dbReference>
<evidence type="ECO:0000313" key="12">
    <source>
        <dbReference type="Proteomes" id="UP000018211"/>
    </source>
</evidence>
<dbReference type="Pfam" id="PF03548">
    <property type="entry name" value="LolA"/>
    <property type="match status" value="1"/>
</dbReference>
<accession>A0AAV2VVR7</accession>
<organism evidence="11 12">
    <name type="scientific">Vibrio nigripulchritudo SOn1</name>
    <dbReference type="NCBI Taxonomy" id="1238450"/>
    <lineage>
        <taxon>Bacteria</taxon>
        <taxon>Pseudomonadati</taxon>
        <taxon>Pseudomonadota</taxon>
        <taxon>Gammaproteobacteria</taxon>
        <taxon>Vibrionales</taxon>
        <taxon>Vibrionaceae</taxon>
        <taxon>Vibrio</taxon>
    </lineage>
</organism>
<evidence type="ECO:0000256" key="1">
    <source>
        <dbReference type="ARBA" id="ARBA00004418"/>
    </source>
</evidence>
<dbReference type="Proteomes" id="UP000018211">
    <property type="component" value="Unassembled WGS sequence"/>
</dbReference>
<sequence precursor="true">MSRWLIICALGISTAVFASPKSELSDRLSKNEGFSAEFSQTVTAPDGEVIQEAKGTAEIARPNMFRWSTDFPDESELVSDGSSVWFYEPFMDQVSIYSQDQATGQTPFVLLTRDRKSDWDNYEVEQKDNRFVLKPVDKNTTQGLFVIEVTGKGTIESFSVIEQDGQTSEFTFTSMNLSAPSEDTFTFTLPEGVEVYDERDGLSNE</sequence>
<dbReference type="HAMAP" id="MF_00240">
    <property type="entry name" value="LolA"/>
    <property type="match status" value="1"/>
</dbReference>
<keyword evidence="6 10" id="KW-0732">Signal</keyword>
<dbReference type="PANTHER" id="PTHR35869">
    <property type="entry name" value="OUTER-MEMBRANE LIPOPROTEIN CARRIER PROTEIN"/>
    <property type="match status" value="1"/>
</dbReference>
<dbReference type="NCBIfam" id="TIGR00547">
    <property type="entry name" value="lolA"/>
    <property type="match status" value="1"/>
</dbReference>
<reference evidence="11 12" key="1">
    <citation type="journal article" date="2013" name="ISME J.">
        <title>Comparative genomics of pathogenic lineages of Vibrio nigripulchritudo identifies virulence-associated traits.</title>
        <authorList>
            <person name="Goudenege D."/>
            <person name="Labreuche Y."/>
            <person name="Krin E."/>
            <person name="Ansquer D."/>
            <person name="Mangenot S."/>
            <person name="Calteau A."/>
            <person name="Medigue C."/>
            <person name="Mazel D."/>
            <person name="Polz M.F."/>
            <person name="Le Roux F."/>
        </authorList>
    </citation>
    <scope>NUCLEOTIDE SEQUENCE [LARGE SCALE GENOMIC DNA]</scope>
    <source>
        <strain evidence="11 12">SOn1</strain>
    </source>
</reference>
<dbReference type="GO" id="GO:0044874">
    <property type="term" value="P:lipoprotein localization to outer membrane"/>
    <property type="evidence" value="ECO:0007669"/>
    <property type="project" value="UniProtKB-UniRule"/>
</dbReference>
<evidence type="ECO:0000256" key="7">
    <source>
        <dbReference type="ARBA" id="ARBA00022764"/>
    </source>
</evidence>
<comment type="subcellular location">
    <subcellularLocation>
        <location evidence="1 10">Periplasm</location>
    </subcellularLocation>
</comment>
<keyword evidence="8 10" id="KW-0653">Protein transport</keyword>
<dbReference type="AlphaFoldDB" id="A0AAV2VVR7"/>
<evidence type="ECO:0000256" key="5">
    <source>
        <dbReference type="ARBA" id="ARBA00022448"/>
    </source>
</evidence>
<feature type="signal peptide" evidence="10">
    <location>
        <begin position="1"/>
        <end position="18"/>
    </location>
</feature>
<feature type="chain" id="PRO_5043070423" description="Outer-membrane lipoprotein carrier protein" evidence="10">
    <location>
        <begin position="19"/>
        <end position="205"/>
    </location>
</feature>
<evidence type="ECO:0000256" key="3">
    <source>
        <dbReference type="ARBA" id="ARBA00011245"/>
    </source>
</evidence>
<gene>
    <name evidence="10" type="primary">lolA</name>
    <name evidence="11" type="ORF">VIBNISOn1_600103</name>
</gene>
<dbReference type="InterPro" id="IPR004564">
    <property type="entry name" value="OM_lipoprot_carrier_LolA-like"/>
</dbReference>